<name>A0A439D085_9PEZI</name>
<proteinExistence type="predicted"/>
<organism evidence="1 2">
    <name type="scientific">Xylaria grammica</name>
    <dbReference type="NCBI Taxonomy" id="363999"/>
    <lineage>
        <taxon>Eukaryota</taxon>
        <taxon>Fungi</taxon>
        <taxon>Dikarya</taxon>
        <taxon>Ascomycota</taxon>
        <taxon>Pezizomycotina</taxon>
        <taxon>Sordariomycetes</taxon>
        <taxon>Xylariomycetidae</taxon>
        <taxon>Xylariales</taxon>
        <taxon>Xylariaceae</taxon>
        <taxon>Xylaria</taxon>
    </lineage>
</organism>
<protein>
    <recommendedName>
        <fullName evidence="3">Transcription factor IIIC putative zinc-finger domain-containing protein</fullName>
    </recommendedName>
</protein>
<dbReference type="AlphaFoldDB" id="A0A439D085"/>
<accession>A0A439D085</accession>
<comment type="caution">
    <text evidence="1">The sequence shown here is derived from an EMBL/GenBank/DDBJ whole genome shotgun (WGS) entry which is preliminary data.</text>
</comment>
<dbReference type="EMBL" id="RYZI01000232">
    <property type="protein sequence ID" value="RWA07865.1"/>
    <property type="molecule type" value="Genomic_DNA"/>
</dbReference>
<dbReference type="STRING" id="363999.A0A439D085"/>
<reference evidence="1 2" key="1">
    <citation type="submission" date="2018-12" db="EMBL/GenBank/DDBJ databases">
        <title>Draft genome sequence of Xylaria grammica IHI A82.</title>
        <authorList>
            <person name="Buettner E."/>
            <person name="Kellner H."/>
        </authorList>
    </citation>
    <scope>NUCLEOTIDE SEQUENCE [LARGE SCALE GENOMIC DNA]</scope>
    <source>
        <strain evidence="1 2">IHI A82</strain>
    </source>
</reference>
<evidence type="ECO:0000313" key="1">
    <source>
        <dbReference type="EMBL" id="RWA07865.1"/>
    </source>
</evidence>
<evidence type="ECO:0008006" key="3">
    <source>
        <dbReference type="Google" id="ProtNLM"/>
    </source>
</evidence>
<gene>
    <name evidence="1" type="ORF">EKO27_g7255</name>
</gene>
<keyword evidence="2" id="KW-1185">Reference proteome</keyword>
<dbReference type="Proteomes" id="UP000286045">
    <property type="component" value="Unassembled WGS sequence"/>
</dbReference>
<evidence type="ECO:0000313" key="2">
    <source>
        <dbReference type="Proteomes" id="UP000286045"/>
    </source>
</evidence>
<sequence>GFSFPARAPGDDRAALRDQFGVIARSQRCVFCDLPLRPRGGADANSSLCDNGHVFGAFYILHPTPYTPFLLPTLENKSLSRMTDGLVENCANTGVPVTAPNVSRTCGVCGMKCLKPEELLHVAPQLADIVREDISAVFCGGCGGKFTN</sequence>
<feature type="non-terminal residue" evidence="1">
    <location>
        <position position="1"/>
    </location>
</feature>